<dbReference type="EMBL" id="CM001441">
    <property type="protein sequence ID" value="EHQ87721.1"/>
    <property type="molecule type" value="Genomic_DNA"/>
</dbReference>
<dbReference type="eggNOG" id="ENOG5033AHG">
    <property type="taxonomic scope" value="Bacteria"/>
</dbReference>
<dbReference type="InterPro" id="IPR012454">
    <property type="entry name" value="DUF1659"/>
</dbReference>
<proteinExistence type="predicted"/>
<name>H5XSQ3_9FIRM</name>
<gene>
    <name evidence="2" type="ORF">DesyoDRAFT_0538</name>
</gene>
<evidence type="ECO:0000259" key="1">
    <source>
        <dbReference type="Pfam" id="PF07872"/>
    </source>
</evidence>
<sequence>MAIISSGAETGMVVRYQIGMVNGTQLSRRKSVSVLKMDVSDQDLYKAAATLFDLPEYPLVSVTRNKTRPGSTMAVQIRNRFRI</sequence>
<dbReference type="HOGENOM" id="CLU_196603_0_0_9"/>
<keyword evidence="3" id="KW-1185">Reference proteome</keyword>
<protein>
    <recommendedName>
        <fullName evidence="1">DUF1659 domain-containing protein</fullName>
    </recommendedName>
</protein>
<dbReference type="Proteomes" id="UP000005104">
    <property type="component" value="Chromosome"/>
</dbReference>
<evidence type="ECO:0000313" key="2">
    <source>
        <dbReference type="EMBL" id="EHQ87721.1"/>
    </source>
</evidence>
<dbReference type="AlphaFoldDB" id="H5XSQ3"/>
<feature type="domain" description="DUF1659" evidence="1">
    <location>
        <begin position="9"/>
        <end position="67"/>
    </location>
</feature>
<dbReference type="OrthoDB" id="1954703at2"/>
<dbReference type="RefSeq" id="WP_007779057.1">
    <property type="nucleotide sequence ID" value="NZ_CM001441.1"/>
</dbReference>
<accession>H5XSQ3</accession>
<dbReference type="Pfam" id="PF07872">
    <property type="entry name" value="DUF1659"/>
    <property type="match status" value="1"/>
</dbReference>
<organism evidence="2 3">
    <name type="scientific">Desulfosporosinus youngiae DSM 17734</name>
    <dbReference type="NCBI Taxonomy" id="768710"/>
    <lineage>
        <taxon>Bacteria</taxon>
        <taxon>Bacillati</taxon>
        <taxon>Bacillota</taxon>
        <taxon>Clostridia</taxon>
        <taxon>Eubacteriales</taxon>
        <taxon>Desulfitobacteriaceae</taxon>
        <taxon>Desulfosporosinus</taxon>
    </lineage>
</organism>
<evidence type="ECO:0000313" key="3">
    <source>
        <dbReference type="Proteomes" id="UP000005104"/>
    </source>
</evidence>
<reference evidence="2 3" key="1">
    <citation type="submission" date="2011-11" db="EMBL/GenBank/DDBJ databases">
        <title>The Noncontiguous Finished genome of Desulfosporosinus youngiae DSM 17734.</title>
        <authorList>
            <consortium name="US DOE Joint Genome Institute (JGI-PGF)"/>
            <person name="Lucas S."/>
            <person name="Han J."/>
            <person name="Lapidus A."/>
            <person name="Cheng J.-F."/>
            <person name="Goodwin L."/>
            <person name="Pitluck S."/>
            <person name="Peters L."/>
            <person name="Ovchinnikova G."/>
            <person name="Lu M."/>
            <person name="Land M.L."/>
            <person name="Hauser L."/>
            <person name="Pester M."/>
            <person name="Spring S."/>
            <person name="Ollivier B."/>
            <person name="Rattei T."/>
            <person name="Klenk H.-P."/>
            <person name="Wagner M."/>
            <person name="Loy A."/>
            <person name="Woyke T.J."/>
        </authorList>
    </citation>
    <scope>NUCLEOTIDE SEQUENCE [LARGE SCALE GENOMIC DNA]</scope>
    <source>
        <strain evidence="2 3">DSM 17734</strain>
    </source>
</reference>